<gene>
    <name evidence="1" type="ORF">JZ751_029403</name>
</gene>
<evidence type="ECO:0000313" key="1">
    <source>
        <dbReference type="EMBL" id="KAG9349083.1"/>
    </source>
</evidence>
<organism evidence="1 2">
    <name type="scientific">Albula glossodonta</name>
    <name type="common">roundjaw bonefish</name>
    <dbReference type="NCBI Taxonomy" id="121402"/>
    <lineage>
        <taxon>Eukaryota</taxon>
        <taxon>Metazoa</taxon>
        <taxon>Chordata</taxon>
        <taxon>Craniata</taxon>
        <taxon>Vertebrata</taxon>
        <taxon>Euteleostomi</taxon>
        <taxon>Actinopterygii</taxon>
        <taxon>Neopterygii</taxon>
        <taxon>Teleostei</taxon>
        <taxon>Albuliformes</taxon>
        <taxon>Albulidae</taxon>
        <taxon>Albula</taxon>
    </lineage>
</organism>
<evidence type="ECO:0000313" key="2">
    <source>
        <dbReference type="Proteomes" id="UP000824540"/>
    </source>
</evidence>
<name>A0A8T2P6D6_9TELE</name>
<accession>A0A8T2P6D6</accession>
<proteinExistence type="predicted"/>
<dbReference type="Proteomes" id="UP000824540">
    <property type="component" value="Unassembled WGS sequence"/>
</dbReference>
<sequence>MEMRTYRLMKHWTQRKVTLRCGYLLRSPLLTFPSCRIPRFGMSASTYPSTGYTHCLQKMLIFMTWTRDNRPKSLLVWRSEVTVRPEMLRTSSPSMITEKLGLSLTTGWTKEGTAARTVCEDTGTASDTMSPWAGSLLIRITTRAAE</sequence>
<dbReference type="EMBL" id="JAFBMS010000010">
    <property type="protein sequence ID" value="KAG9349083.1"/>
    <property type="molecule type" value="Genomic_DNA"/>
</dbReference>
<dbReference type="AlphaFoldDB" id="A0A8T2P6D6"/>
<protein>
    <submittedName>
        <fullName evidence="1">Uncharacterized protein</fullName>
    </submittedName>
</protein>
<comment type="caution">
    <text evidence="1">The sequence shown here is derived from an EMBL/GenBank/DDBJ whole genome shotgun (WGS) entry which is preliminary data.</text>
</comment>
<keyword evidence="2" id="KW-1185">Reference proteome</keyword>
<reference evidence="1" key="1">
    <citation type="thesis" date="2021" institute="BYU ScholarsArchive" country="Provo, UT, USA">
        <title>Applications of and Algorithms for Genome Assembly and Genomic Analyses with an Emphasis on Marine Teleosts.</title>
        <authorList>
            <person name="Pickett B.D."/>
        </authorList>
    </citation>
    <scope>NUCLEOTIDE SEQUENCE</scope>
    <source>
        <strain evidence="1">HI-2016</strain>
    </source>
</reference>